<sequence>MHGKEDAIEHAVEKTVEVTTAGLAPPPARGSTFSPFRYPVFRAIWTANLFSNLGSTLQGVGAAWLMTELTASHQLVALVQASATVPIMLFGVFAGAIADNYDRRQVMLVAQVGMLVVSSALAALAYAHLLSPFLLLAFTLSVGIGTALNSPAWQASVRQQVEPREIPQAIALNSISFNIARSVGPALGGLLMSIWDVSFAFAINAVSYIGLIGVLLWWRPEARPVQADRRPILPAVAVGIRFCAANRPLRRLLLRGFALGFSLSAYQSLLPAVVSGNLRGTELDFGLMLGLFGIGSIIAAPLTGTIRRRIGLEGILALGAGMFVFSMSLVAEAFDIRHALPAAFVAGLAWVMILTTLNTAVQLRSPDAILGRCLSIYQAVTFGGMAVGSWIWGSVADWKGLPFALHAGSIFLALSFVLLRIVAPLPKPGEGVLKQD</sequence>
<dbReference type="InterPro" id="IPR010290">
    <property type="entry name" value="TM_effector"/>
</dbReference>
<dbReference type="GO" id="GO:0005886">
    <property type="term" value="C:plasma membrane"/>
    <property type="evidence" value="ECO:0007669"/>
    <property type="project" value="UniProtKB-SubCell"/>
</dbReference>
<evidence type="ECO:0000256" key="3">
    <source>
        <dbReference type="ARBA" id="ARBA00022475"/>
    </source>
</evidence>
<dbReference type="RefSeq" id="WP_160984393.1">
    <property type="nucleotide sequence ID" value="NZ_WVTD01000001.1"/>
</dbReference>
<keyword evidence="6 7" id="KW-0472">Membrane</keyword>
<dbReference type="GO" id="GO:0022857">
    <property type="term" value="F:transmembrane transporter activity"/>
    <property type="evidence" value="ECO:0007669"/>
    <property type="project" value="InterPro"/>
</dbReference>
<evidence type="ECO:0000256" key="4">
    <source>
        <dbReference type="ARBA" id="ARBA00022692"/>
    </source>
</evidence>
<reference evidence="9 10" key="1">
    <citation type="submission" date="2019-12" db="EMBL/GenBank/DDBJ databases">
        <authorList>
            <person name="Feng G."/>
            <person name="Zhu H."/>
        </authorList>
    </citation>
    <scope>NUCLEOTIDE SEQUENCE [LARGE SCALE GENOMIC DNA]</scope>
    <source>
        <strain evidence="9 10">FGD1</strain>
    </source>
</reference>
<proteinExistence type="predicted"/>
<dbReference type="PROSITE" id="PS50850">
    <property type="entry name" value="MFS"/>
    <property type="match status" value="1"/>
</dbReference>
<feature type="domain" description="Major facilitator superfamily (MFS) profile" evidence="8">
    <location>
        <begin position="40"/>
        <end position="427"/>
    </location>
</feature>
<dbReference type="Proteomes" id="UP000465810">
    <property type="component" value="Unassembled WGS sequence"/>
</dbReference>
<protein>
    <submittedName>
        <fullName evidence="9">MFS transporter</fullName>
    </submittedName>
</protein>
<organism evidence="9 10">
    <name type="scientific">Novosphingobium silvae</name>
    <dbReference type="NCBI Taxonomy" id="2692619"/>
    <lineage>
        <taxon>Bacteria</taxon>
        <taxon>Pseudomonadati</taxon>
        <taxon>Pseudomonadota</taxon>
        <taxon>Alphaproteobacteria</taxon>
        <taxon>Sphingomonadales</taxon>
        <taxon>Sphingomonadaceae</taxon>
        <taxon>Novosphingobium</taxon>
    </lineage>
</organism>
<feature type="transmembrane region" description="Helical" evidence="7">
    <location>
        <begin position="197"/>
        <end position="218"/>
    </location>
</feature>
<evidence type="ECO:0000256" key="7">
    <source>
        <dbReference type="SAM" id="Phobius"/>
    </source>
</evidence>
<evidence type="ECO:0000313" key="10">
    <source>
        <dbReference type="Proteomes" id="UP000465810"/>
    </source>
</evidence>
<feature type="transmembrane region" description="Helical" evidence="7">
    <location>
        <begin position="373"/>
        <end position="392"/>
    </location>
</feature>
<keyword evidence="5 7" id="KW-1133">Transmembrane helix</keyword>
<dbReference type="InterPro" id="IPR036259">
    <property type="entry name" value="MFS_trans_sf"/>
</dbReference>
<dbReference type="Pfam" id="PF05977">
    <property type="entry name" value="MFS_3"/>
    <property type="match status" value="1"/>
</dbReference>
<feature type="transmembrane region" description="Helical" evidence="7">
    <location>
        <begin position="75"/>
        <end position="94"/>
    </location>
</feature>
<keyword evidence="10" id="KW-1185">Reference proteome</keyword>
<name>A0A7X4GDN4_9SPHN</name>
<feature type="transmembrane region" description="Helical" evidence="7">
    <location>
        <begin position="106"/>
        <end position="127"/>
    </location>
</feature>
<dbReference type="SUPFAM" id="SSF103473">
    <property type="entry name" value="MFS general substrate transporter"/>
    <property type="match status" value="1"/>
</dbReference>
<evidence type="ECO:0000256" key="1">
    <source>
        <dbReference type="ARBA" id="ARBA00004651"/>
    </source>
</evidence>
<dbReference type="InterPro" id="IPR020846">
    <property type="entry name" value="MFS_dom"/>
</dbReference>
<feature type="transmembrane region" description="Helical" evidence="7">
    <location>
        <begin position="252"/>
        <end position="273"/>
    </location>
</feature>
<feature type="transmembrane region" description="Helical" evidence="7">
    <location>
        <begin position="315"/>
        <end position="334"/>
    </location>
</feature>
<keyword evidence="2" id="KW-0813">Transport</keyword>
<keyword evidence="3" id="KW-1003">Cell membrane</keyword>
<evidence type="ECO:0000256" key="6">
    <source>
        <dbReference type="ARBA" id="ARBA00023136"/>
    </source>
</evidence>
<dbReference type="AlphaFoldDB" id="A0A7X4GDN4"/>
<keyword evidence="4 7" id="KW-0812">Transmembrane</keyword>
<comment type="caution">
    <text evidence="9">The sequence shown here is derived from an EMBL/GenBank/DDBJ whole genome shotgun (WGS) entry which is preliminary data.</text>
</comment>
<gene>
    <name evidence="9" type="ORF">GR702_02785</name>
</gene>
<evidence type="ECO:0000256" key="5">
    <source>
        <dbReference type="ARBA" id="ARBA00022989"/>
    </source>
</evidence>
<feature type="transmembrane region" description="Helical" evidence="7">
    <location>
        <begin position="404"/>
        <end position="423"/>
    </location>
</feature>
<feature type="transmembrane region" description="Helical" evidence="7">
    <location>
        <begin position="285"/>
        <end position="303"/>
    </location>
</feature>
<dbReference type="Gene3D" id="1.20.1250.20">
    <property type="entry name" value="MFS general substrate transporter like domains"/>
    <property type="match status" value="1"/>
</dbReference>
<evidence type="ECO:0000313" key="9">
    <source>
        <dbReference type="EMBL" id="MYL96703.1"/>
    </source>
</evidence>
<dbReference type="PANTHER" id="PTHR23513">
    <property type="entry name" value="INTEGRAL MEMBRANE EFFLUX PROTEIN-RELATED"/>
    <property type="match status" value="1"/>
</dbReference>
<dbReference type="EMBL" id="WVTD01000001">
    <property type="protein sequence ID" value="MYL96703.1"/>
    <property type="molecule type" value="Genomic_DNA"/>
</dbReference>
<dbReference type="PANTHER" id="PTHR23513:SF11">
    <property type="entry name" value="STAPHYLOFERRIN A TRANSPORTER"/>
    <property type="match status" value="1"/>
</dbReference>
<dbReference type="CDD" id="cd06173">
    <property type="entry name" value="MFS_MefA_like"/>
    <property type="match status" value="1"/>
</dbReference>
<feature type="transmembrane region" description="Helical" evidence="7">
    <location>
        <begin position="340"/>
        <end position="361"/>
    </location>
</feature>
<evidence type="ECO:0000259" key="8">
    <source>
        <dbReference type="PROSITE" id="PS50850"/>
    </source>
</evidence>
<comment type="subcellular location">
    <subcellularLocation>
        <location evidence="1">Cell membrane</location>
        <topology evidence="1">Multi-pass membrane protein</topology>
    </subcellularLocation>
</comment>
<accession>A0A7X4GDN4</accession>
<evidence type="ECO:0000256" key="2">
    <source>
        <dbReference type="ARBA" id="ARBA00022448"/>
    </source>
</evidence>